<comment type="caution">
    <text evidence="2">The sequence shown here is derived from an EMBL/GenBank/DDBJ whole genome shotgun (WGS) entry which is preliminary data.</text>
</comment>
<protein>
    <submittedName>
        <fullName evidence="2">Alpha/beta-hydrolase</fullName>
    </submittedName>
</protein>
<dbReference type="InterPro" id="IPR029058">
    <property type="entry name" value="AB_hydrolase_fold"/>
</dbReference>
<gene>
    <name evidence="2" type="ORF">CC78DRAFT_450966</name>
</gene>
<dbReference type="SUPFAM" id="SSF53474">
    <property type="entry name" value="alpha/beta-Hydrolases"/>
    <property type="match status" value="1"/>
</dbReference>
<proteinExistence type="predicted"/>
<accession>A0A9P4NC37</accession>
<dbReference type="AlphaFoldDB" id="A0A9P4NC37"/>
<dbReference type="OrthoDB" id="3200163at2759"/>
<dbReference type="InterPro" id="IPR002018">
    <property type="entry name" value="CarbesteraseB"/>
</dbReference>
<evidence type="ECO:0000259" key="1">
    <source>
        <dbReference type="Pfam" id="PF00135"/>
    </source>
</evidence>
<dbReference type="Proteomes" id="UP000800093">
    <property type="component" value="Unassembled WGS sequence"/>
</dbReference>
<keyword evidence="3" id="KW-1185">Reference proteome</keyword>
<dbReference type="Pfam" id="PF00135">
    <property type="entry name" value="COesterase"/>
    <property type="match status" value="1"/>
</dbReference>
<dbReference type="PANTHER" id="PTHR43142">
    <property type="entry name" value="CARBOXYLIC ESTER HYDROLASE"/>
    <property type="match status" value="1"/>
</dbReference>
<evidence type="ECO:0000313" key="3">
    <source>
        <dbReference type="Proteomes" id="UP000800093"/>
    </source>
</evidence>
<evidence type="ECO:0000313" key="2">
    <source>
        <dbReference type="EMBL" id="KAF2270507.1"/>
    </source>
</evidence>
<reference evidence="3" key="1">
    <citation type="journal article" date="2020" name="Stud. Mycol.">
        <title>101 Dothideomycetes genomes: A test case for predicting lifestyles and emergence of pathogens.</title>
        <authorList>
            <person name="Haridas S."/>
            <person name="Albert R."/>
            <person name="Binder M."/>
            <person name="Bloem J."/>
            <person name="LaButti K."/>
            <person name="Salamov A."/>
            <person name="Andreopoulos B."/>
            <person name="Baker S."/>
            <person name="Barry K."/>
            <person name="Bills G."/>
            <person name="Bluhm B."/>
            <person name="Cannon C."/>
            <person name="Castanera R."/>
            <person name="Culley D."/>
            <person name="Daum C."/>
            <person name="Ezra D."/>
            <person name="Gonzalez J."/>
            <person name="Henrissat B."/>
            <person name="Kuo A."/>
            <person name="Liang C."/>
            <person name="Lipzen A."/>
            <person name="Lutzoni F."/>
            <person name="Magnuson J."/>
            <person name="Mondo S."/>
            <person name="Nolan M."/>
            <person name="Ohm R."/>
            <person name="Pangilinan J."/>
            <person name="Park H.-J."/>
            <person name="Ramirez L."/>
            <person name="Alfaro M."/>
            <person name="Sun H."/>
            <person name="Tritt A."/>
            <person name="Yoshinaga Y."/>
            <person name="Zwiers L.-H."/>
            <person name="Turgeon B."/>
            <person name="Goodwin S."/>
            <person name="Spatafora J."/>
            <person name="Crous P."/>
            <person name="Grigoriev I."/>
        </authorList>
    </citation>
    <scope>NUCLEOTIDE SEQUENCE [LARGE SCALE GENOMIC DNA]</scope>
    <source>
        <strain evidence="3">CBS 304.66</strain>
    </source>
</reference>
<sequence>MSSTQNILHHPTLGCNLLGKHFQITIEYRGLKYASIPARWKPSIPINSLSMVGDGLFDATRFGPSCPQKYRAQAWDLTLIGNETLPVEEGQGDTERFDELECLHVNVTVPDVFSKKDGRKEEKLLPVFVWVHGGGLSMGGNSWPQYSLQKFVSRSMEMGKPVIGVSINYRVGILGFLASRELGADGNYGFRDQVNAFRWVKKHIRGFGGDPGNVTAIGESAGAISLSKLMCADIGEGLFERVIIMSGEATLRKPRRWKWHEEMYKDQLKFLGLDQLEKNQRIKKLREMSAEEMCQNLPLAQHFCALVDGDWLKEDVTLGLLADGSVGMHKPDWCNEFIVGDTAHDGTVLKARILDDPNALTRLYNICNSDLTPSETQKILAAYNLTKNSSSEERNRGLLLLASELRFYLPALCVHRGWRSSIPAKCSHKYHFHIPNPVLGPFKGISSHELDVAFLFQNFNHAFDEQSKEVARQMADQWIRSINGEAWAEEGYSVVIREKGVHTVCEQEYDEMFRNGRGKLLEEIGGDRLWKLAEAWQGVRPDEIDVSIKANL</sequence>
<feature type="domain" description="Carboxylesterase type B" evidence="1">
    <location>
        <begin position="26"/>
        <end position="479"/>
    </location>
</feature>
<dbReference type="Gene3D" id="3.40.50.1820">
    <property type="entry name" value="alpha/beta hydrolase"/>
    <property type="match status" value="1"/>
</dbReference>
<dbReference type="EMBL" id="ML986579">
    <property type="protein sequence ID" value="KAF2270507.1"/>
    <property type="molecule type" value="Genomic_DNA"/>
</dbReference>
<name>A0A9P4NC37_9PLEO</name>
<organism evidence="2 3">
    <name type="scientific">Lojkania enalia</name>
    <dbReference type="NCBI Taxonomy" id="147567"/>
    <lineage>
        <taxon>Eukaryota</taxon>
        <taxon>Fungi</taxon>
        <taxon>Dikarya</taxon>
        <taxon>Ascomycota</taxon>
        <taxon>Pezizomycotina</taxon>
        <taxon>Dothideomycetes</taxon>
        <taxon>Pleosporomycetidae</taxon>
        <taxon>Pleosporales</taxon>
        <taxon>Pleosporales incertae sedis</taxon>
        <taxon>Lojkania</taxon>
    </lineage>
</organism>
<dbReference type="PANTHER" id="PTHR43142:SF5">
    <property type="entry name" value="CARBOXYLIC ESTER HYDROLASE"/>
    <property type="match status" value="1"/>
</dbReference>